<accession>A0A2N8KYK0</accession>
<evidence type="ECO:0000313" key="7">
    <source>
        <dbReference type="Proteomes" id="UP000235916"/>
    </source>
</evidence>
<evidence type="ECO:0000256" key="2">
    <source>
        <dbReference type="ARBA" id="ARBA00022603"/>
    </source>
</evidence>
<organism evidence="6 7">
    <name type="scientific">Kinneretia aquatilis</name>
    <dbReference type="NCBI Taxonomy" id="2070761"/>
    <lineage>
        <taxon>Bacteria</taxon>
        <taxon>Pseudomonadati</taxon>
        <taxon>Pseudomonadota</taxon>
        <taxon>Betaproteobacteria</taxon>
        <taxon>Burkholderiales</taxon>
        <taxon>Sphaerotilaceae</taxon>
        <taxon>Roseateles</taxon>
    </lineage>
</organism>
<dbReference type="InterPro" id="IPR051052">
    <property type="entry name" value="Diverse_substrate_MTase"/>
</dbReference>
<dbReference type="RefSeq" id="WP_102768461.1">
    <property type="nucleotide sequence ID" value="NZ_POSP01000003.1"/>
</dbReference>
<keyword evidence="2" id="KW-0489">Methyltransferase</keyword>
<gene>
    <name evidence="6" type="ORF">C1O66_14100</name>
</gene>
<feature type="domain" description="Methyltransferase type 11" evidence="5">
    <location>
        <begin position="79"/>
        <end position="170"/>
    </location>
</feature>
<dbReference type="InterPro" id="IPR029063">
    <property type="entry name" value="SAM-dependent_MTases_sf"/>
</dbReference>
<dbReference type="GO" id="GO:0032259">
    <property type="term" value="P:methylation"/>
    <property type="evidence" value="ECO:0007669"/>
    <property type="project" value="UniProtKB-KW"/>
</dbReference>
<dbReference type="AlphaFoldDB" id="A0A2N8KYK0"/>
<comment type="caution">
    <text evidence="6">The sequence shown here is derived from an EMBL/GenBank/DDBJ whole genome shotgun (WGS) entry which is preliminary data.</text>
</comment>
<comment type="similarity">
    <text evidence="1">Belongs to the methyltransferase superfamily.</text>
</comment>
<keyword evidence="7" id="KW-1185">Reference proteome</keyword>
<sequence length="296" mass="31656">MSAAAAPHPMPGETAAHERQQALQESFGSQAGGVAAVFSSKAGDYLAARPNYPAELLLHLHDRLPAASAGLGPQQAHVVDLGAGSGQLTADLLQQGLRVTAVEPSADMRALAVQRLGQQAGFAASAGTAEATGLPSGCADLITAAQAFHWFEIEAARRECLRLLKPKAEVALIWNDRRSEDPTQEALDALFDEFGGARRQAQKQHMNRQGDLHERAGLAAFFAGPVPASRHWDHEHQLDSAGLLSLAFSRSYIPARDSAEGQVLTQRLGELFARFAQQGRLTMSYRCLAMIGRPHG</sequence>
<dbReference type="PANTHER" id="PTHR44942">
    <property type="entry name" value="METHYLTRANSF_11 DOMAIN-CONTAINING PROTEIN"/>
    <property type="match status" value="1"/>
</dbReference>
<dbReference type="Pfam" id="PF08241">
    <property type="entry name" value="Methyltransf_11"/>
    <property type="match status" value="1"/>
</dbReference>
<dbReference type="SUPFAM" id="SSF53335">
    <property type="entry name" value="S-adenosyl-L-methionine-dependent methyltransferases"/>
    <property type="match status" value="1"/>
</dbReference>
<name>A0A2N8KYK0_9BURK</name>
<evidence type="ECO:0000259" key="5">
    <source>
        <dbReference type="Pfam" id="PF08241"/>
    </source>
</evidence>
<evidence type="ECO:0000256" key="1">
    <source>
        <dbReference type="ARBA" id="ARBA00008361"/>
    </source>
</evidence>
<keyword evidence="3" id="KW-0808">Transferase</keyword>
<dbReference type="Gene3D" id="3.40.50.150">
    <property type="entry name" value="Vaccinia Virus protein VP39"/>
    <property type="match status" value="1"/>
</dbReference>
<dbReference type="InterPro" id="IPR013216">
    <property type="entry name" value="Methyltransf_11"/>
</dbReference>
<evidence type="ECO:0000256" key="3">
    <source>
        <dbReference type="ARBA" id="ARBA00022679"/>
    </source>
</evidence>
<feature type="region of interest" description="Disordered" evidence="4">
    <location>
        <begin position="1"/>
        <end position="21"/>
    </location>
</feature>
<dbReference type="EMBL" id="POSP01000003">
    <property type="protein sequence ID" value="PND38543.1"/>
    <property type="molecule type" value="Genomic_DNA"/>
</dbReference>
<protein>
    <recommendedName>
        <fullName evidence="5">Methyltransferase type 11 domain-containing protein</fullName>
    </recommendedName>
</protein>
<dbReference type="CDD" id="cd02440">
    <property type="entry name" value="AdoMet_MTases"/>
    <property type="match status" value="1"/>
</dbReference>
<dbReference type="OrthoDB" id="9797252at2"/>
<evidence type="ECO:0000313" key="6">
    <source>
        <dbReference type="EMBL" id="PND38543.1"/>
    </source>
</evidence>
<dbReference type="GO" id="GO:0008757">
    <property type="term" value="F:S-adenosylmethionine-dependent methyltransferase activity"/>
    <property type="evidence" value="ECO:0007669"/>
    <property type="project" value="InterPro"/>
</dbReference>
<evidence type="ECO:0000256" key="4">
    <source>
        <dbReference type="SAM" id="MobiDB-lite"/>
    </source>
</evidence>
<dbReference type="Proteomes" id="UP000235916">
    <property type="component" value="Unassembled WGS sequence"/>
</dbReference>
<dbReference type="PANTHER" id="PTHR44942:SF4">
    <property type="entry name" value="METHYLTRANSFERASE TYPE 11 DOMAIN-CONTAINING PROTEIN"/>
    <property type="match status" value="1"/>
</dbReference>
<reference evidence="6 7" key="1">
    <citation type="submission" date="2018-01" db="EMBL/GenBank/DDBJ databases">
        <title>Draft genome sequence of Paucibacter aquatile CR182 isolated from freshwater of the Nakdong River.</title>
        <authorList>
            <person name="Choi A."/>
            <person name="Chung E.J."/>
        </authorList>
    </citation>
    <scope>NUCLEOTIDE SEQUENCE [LARGE SCALE GENOMIC DNA]</scope>
    <source>
        <strain evidence="6 7">CR182</strain>
    </source>
</reference>
<proteinExistence type="inferred from homology"/>